<feature type="domain" description="Ras-GEF" evidence="3">
    <location>
        <begin position="40"/>
        <end position="239"/>
    </location>
</feature>
<evidence type="ECO:0000259" key="3">
    <source>
        <dbReference type="PROSITE" id="PS50009"/>
    </source>
</evidence>
<dbReference type="EMBL" id="BTRK01000003">
    <property type="protein sequence ID" value="GMR40650.1"/>
    <property type="molecule type" value="Genomic_DNA"/>
</dbReference>
<dbReference type="SMART" id="SM00147">
    <property type="entry name" value="RasGEF"/>
    <property type="match status" value="1"/>
</dbReference>
<dbReference type="Gene3D" id="1.10.840.10">
    <property type="entry name" value="Ras guanine-nucleotide exchange factors catalytic domain"/>
    <property type="match status" value="1"/>
</dbReference>
<keyword evidence="5" id="KW-1185">Reference proteome</keyword>
<name>A0AAN4ZPA2_9BILA</name>
<gene>
    <name evidence="4" type="ORF">PMAYCL1PPCAC_10845</name>
</gene>
<evidence type="ECO:0000313" key="5">
    <source>
        <dbReference type="Proteomes" id="UP001328107"/>
    </source>
</evidence>
<proteinExistence type="predicted"/>
<dbReference type="InterPro" id="IPR008937">
    <property type="entry name" value="Ras-like_GEF"/>
</dbReference>
<comment type="caution">
    <text evidence="4">The sequence shown here is derived from an EMBL/GenBank/DDBJ whole genome shotgun (WGS) entry which is preliminary data.</text>
</comment>
<dbReference type="PROSITE" id="PS50009">
    <property type="entry name" value="RASGEF_CAT"/>
    <property type="match status" value="1"/>
</dbReference>
<reference evidence="5" key="1">
    <citation type="submission" date="2022-10" db="EMBL/GenBank/DDBJ databases">
        <title>Genome assembly of Pristionchus species.</title>
        <authorList>
            <person name="Yoshida K."/>
            <person name="Sommer R.J."/>
        </authorList>
    </citation>
    <scope>NUCLEOTIDE SEQUENCE [LARGE SCALE GENOMIC DNA]</scope>
    <source>
        <strain evidence="5">RS5460</strain>
    </source>
</reference>
<dbReference type="AlphaFoldDB" id="A0AAN4ZPA2"/>
<dbReference type="GO" id="GO:0005886">
    <property type="term" value="C:plasma membrane"/>
    <property type="evidence" value="ECO:0007669"/>
    <property type="project" value="TreeGrafter"/>
</dbReference>
<dbReference type="GO" id="GO:0005085">
    <property type="term" value="F:guanyl-nucleotide exchange factor activity"/>
    <property type="evidence" value="ECO:0007669"/>
    <property type="project" value="UniProtKB-KW"/>
</dbReference>
<dbReference type="InterPro" id="IPR023578">
    <property type="entry name" value="Ras_GEF_dom_sf"/>
</dbReference>
<dbReference type="Proteomes" id="UP001328107">
    <property type="component" value="Unassembled WGS sequence"/>
</dbReference>
<feature type="non-terminal residue" evidence="4">
    <location>
        <position position="239"/>
    </location>
</feature>
<dbReference type="PANTHER" id="PTHR23113:SF327">
    <property type="entry name" value="EXCHANGE PROTEIN DIRECTLY ACTIVATED BY CAMP, ISOFORM E"/>
    <property type="match status" value="1"/>
</dbReference>
<dbReference type="Pfam" id="PF00617">
    <property type="entry name" value="RasGEF"/>
    <property type="match status" value="1"/>
</dbReference>
<dbReference type="SUPFAM" id="SSF48366">
    <property type="entry name" value="Ras GEF"/>
    <property type="match status" value="1"/>
</dbReference>
<protein>
    <recommendedName>
        <fullName evidence="3">Ras-GEF domain-containing protein</fullName>
    </recommendedName>
</protein>
<accession>A0AAN4ZPA2</accession>
<dbReference type="GO" id="GO:0007265">
    <property type="term" value="P:Ras protein signal transduction"/>
    <property type="evidence" value="ECO:0007669"/>
    <property type="project" value="TreeGrafter"/>
</dbReference>
<dbReference type="InterPro" id="IPR036964">
    <property type="entry name" value="RASGEF_cat_dom_sf"/>
</dbReference>
<dbReference type="InterPro" id="IPR001895">
    <property type="entry name" value="RASGEF_cat_dom"/>
</dbReference>
<dbReference type="PROSITE" id="PS00720">
    <property type="entry name" value="RASGEF"/>
    <property type="match status" value="1"/>
</dbReference>
<evidence type="ECO:0000256" key="1">
    <source>
        <dbReference type="ARBA" id="ARBA00022658"/>
    </source>
</evidence>
<sequence>MLTLNGKLFVSTRDEVDHLMAHDGENGPNPPGSSLLDLFGSVKLATQLGFFHMELFHAANELETIAQVFGRDAFPGHIPSNLDLLLRRFNEVQYWATTEVLVARAPKCVQSLRKLIKIAHYSKQQGDLLSLFAIVLGLSNVAVSRLTLRWEKLPSRIKRMFSELESLLDPTRIHRAYRSLIAKMQPPFVPFNSLLLKDLTFIHEGNKTFFNGLVNFEKMHMIANVIRTFRVQGDIGSDR</sequence>
<keyword evidence="1 2" id="KW-0344">Guanine-nucleotide releasing factor</keyword>
<organism evidence="4 5">
    <name type="scientific">Pristionchus mayeri</name>
    <dbReference type="NCBI Taxonomy" id="1317129"/>
    <lineage>
        <taxon>Eukaryota</taxon>
        <taxon>Metazoa</taxon>
        <taxon>Ecdysozoa</taxon>
        <taxon>Nematoda</taxon>
        <taxon>Chromadorea</taxon>
        <taxon>Rhabditida</taxon>
        <taxon>Rhabditina</taxon>
        <taxon>Diplogasteromorpha</taxon>
        <taxon>Diplogasteroidea</taxon>
        <taxon>Neodiplogasteridae</taxon>
        <taxon>Pristionchus</taxon>
    </lineage>
</organism>
<dbReference type="PANTHER" id="PTHR23113">
    <property type="entry name" value="GUANINE NUCLEOTIDE EXCHANGE FACTOR"/>
    <property type="match status" value="1"/>
</dbReference>
<evidence type="ECO:0000313" key="4">
    <source>
        <dbReference type="EMBL" id="GMR40650.1"/>
    </source>
</evidence>
<evidence type="ECO:0000256" key="2">
    <source>
        <dbReference type="PROSITE-ProRule" id="PRU00168"/>
    </source>
</evidence>
<dbReference type="InterPro" id="IPR019804">
    <property type="entry name" value="Ras_G-nucl-exch_fac_CS"/>
</dbReference>